<feature type="region of interest" description="Disordered" evidence="1">
    <location>
        <begin position="577"/>
        <end position="597"/>
    </location>
</feature>
<feature type="region of interest" description="Disordered" evidence="1">
    <location>
        <begin position="633"/>
        <end position="702"/>
    </location>
</feature>
<protein>
    <submittedName>
        <fullName evidence="2">Uncharacterized protein</fullName>
    </submittedName>
</protein>
<feature type="compositionally biased region" description="Polar residues" evidence="1">
    <location>
        <begin position="940"/>
        <end position="954"/>
    </location>
</feature>
<feature type="compositionally biased region" description="Basic and acidic residues" evidence="1">
    <location>
        <begin position="513"/>
        <end position="523"/>
    </location>
</feature>
<feature type="compositionally biased region" description="Basic and acidic residues" evidence="1">
    <location>
        <begin position="219"/>
        <end position="250"/>
    </location>
</feature>
<proteinExistence type="predicted"/>
<evidence type="ECO:0000313" key="2">
    <source>
        <dbReference type="EMBL" id="KAK6331933.1"/>
    </source>
</evidence>
<evidence type="ECO:0000256" key="1">
    <source>
        <dbReference type="SAM" id="MobiDB-lite"/>
    </source>
</evidence>
<organism evidence="2 3">
    <name type="scientific">Orbilia javanica</name>
    <dbReference type="NCBI Taxonomy" id="47235"/>
    <lineage>
        <taxon>Eukaryota</taxon>
        <taxon>Fungi</taxon>
        <taxon>Dikarya</taxon>
        <taxon>Ascomycota</taxon>
        <taxon>Pezizomycotina</taxon>
        <taxon>Orbiliomycetes</taxon>
        <taxon>Orbiliales</taxon>
        <taxon>Orbiliaceae</taxon>
        <taxon>Orbilia</taxon>
    </lineage>
</organism>
<dbReference type="Proteomes" id="UP001313282">
    <property type="component" value="Unassembled WGS sequence"/>
</dbReference>
<feature type="compositionally biased region" description="Polar residues" evidence="1">
    <location>
        <begin position="167"/>
        <end position="184"/>
    </location>
</feature>
<feature type="region of interest" description="Disordered" evidence="1">
    <location>
        <begin position="1017"/>
        <end position="1045"/>
    </location>
</feature>
<feature type="region of interest" description="Disordered" evidence="1">
    <location>
        <begin position="1107"/>
        <end position="1128"/>
    </location>
</feature>
<gene>
    <name evidence="2" type="ORF">TWF718_002470</name>
</gene>
<accession>A0AAN8MQK1</accession>
<dbReference type="EMBL" id="JAVHNR010000010">
    <property type="protein sequence ID" value="KAK6331933.1"/>
    <property type="molecule type" value="Genomic_DNA"/>
</dbReference>
<feature type="region of interest" description="Disordered" evidence="1">
    <location>
        <begin position="1479"/>
        <end position="1508"/>
    </location>
</feature>
<feature type="compositionally biased region" description="Basic and acidic residues" evidence="1">
    <location>
        <begin position="992"/>
        <end position="1001"/>
    </location>
</feature>
<reference evidence="2 3" key="1">
    <citation type="submission" date="2019-10" db="EMBL/GenBank/DDBJ databases">
        <authorList>
            <person name="Palmer J.M."/>
        </authorList>
    </citation>
    <scope>NUCLEOTIDE SEQUENCE [LARGE SCALE GENOMIC DNA]</scope>
    <source>
        <strain evidence="2 3">TWF718</strain>
    </source>
</reference>
<feature type="region of interest" description="Disordered" evidence="1">
    <location>
        <begin position="502"/>
        <end position="542"/>
    </location>
</feature>
<comment type="caution">
    <text evidence="2">The sequence shown here is derived from an EMBL/GenBank/DDBJ whole genome shotgun (WGS) entry which is preliminary data.</text>
</comment>
<feature type="compositionally biased region" description="Basic and acidic residues" evidence="1">
    <location>
        <begin position="142"/>
        <end position="164"/>
    </location>
</feature>
<name>A0AAN8MQK1_9PEZI</name>
<feature type="region of interest" description="Disordered" evidence="1">
    <location>
        <begin position="142"/>
        <end position="250"/>
    </location>
</feature>
<keyword evidence="3" id="KW-1185">Reference proteome</keyword>
<feature type="region of interest" description="Disordered" evidence="1">
    <location>
        <begin position="927"/>
        <end position="1005"/>
    </location>
</feature>
<feature type="compositionally biased region" description="Basic and acidic residues" evidence="1">
    <location>
        <begin position="198"/>
        <end position="209"/>
    </location>
</feature>
<evidence type="ECO:0000313" key="3">
    <source>
        <dbReference type="Proteomes" id="UP001313282"/>
    </source>
</evidence>
<sequence>MSSSIRTPSHRGHARQEATQGSTPGPIRRRPQNGLMKHLVSSPYSSPQVVRDNGNANRWLPALRGIIRVTTGTVGTLAVVGGAVGRVGHAATKSFLSYVSRSTRSYMGWDTAPAQPIRTSLTDGSLHEEQDRRYRERAAAYYENQDREAEEARREAERAAEVRELGNSLQMVSPQAPQVSSSWTEELKRTGPAHAVTRKTEDVNREKPSKTQKPATSKPARERDHPYRQPKRTEAGFKDEFQENFKSDPSKDSEKLAFLVSYTGWKPSFFRNQTSVFQRLPKLSDDFDILGATDHTENITRLAEILSDRGFLKRQNIVCEITFEPVWGRKPIGEAAIAALQKVYIPEGHIEPAPSYQPREFSEAERETMKKNGDFSAVRQEFRKQTIYDLVFHTPYDHPLPAVDIELPEEEFEVSRDDPRFRQLWQLLPSVRLPGNRHLLEANARTRLTYKKMVSRRDHWFWKVIQEVKKRDRYLGKVYDHFDLNRKRSEMNWDEFRRVHVIRSNNPPPPPPEKVEETVTKGAEKRRKHRRESISPERAPVQQYDPEIHARHRIRHNRALNSNISTKCWANKEMDLSDEDNFPSRRGGRSRYDAEDAEYQGRRLARAIAAQNEAKPKAQPKKVTFAPEHTLRVFDREDSDASRTTSPADSHASKKLKAADNTAVRAGQGSLRRAGPAGTARPQAPVTLTKPKTVGKGSSDPIHASYQKSLVDVPREWRQREDTGTFSAWEEDSEEAGIFYELDIVDGRLPKGRGSWETELEQTRGPKRVRVLRSNGSSQDFIVWSQDGILRDLDWVPSEEPSEGDRERARLEEEVAEFKRMYPNLPTPEVEALPDLRTAFQNGYTSPKTDAERIRMYRIMAATKDKVKGPKFRAATDEEAARWGPDSTFEETARMHQRAREMDEREAALKREEERLAQLRAELTKAQEIPNILKGRRRSSGNSPTKSPAKSTEITGEFPRFNPFEAVPAQAVESPTKSSRPGALLSPPLSNEDDHSGKEGEAPGSKAKARLTGLFDPVQSQKGSGFTVVEDSKAQGSGDQAAGTNDVFRPIVNGATLPRLGSASDIPKAQSLLPSAPITTTPATPSAITPAEAGMFASVRPSLKNEMSLDEGSSMEIDNTPQSAKKIRSPKEFGFVTSASTTMAETFKPMVPASFEFGAMSKPNFGADNATSSKSFALGGPTSNPFASNAPFQFGAAATAAPSIFGVSTTTADKPSDNMFSFGGNTKPAPKKADEPFLFGGNKPEKTADIFNFNGPSTTPAAAPPINFGVTKPVEKTDIFNFGGKATGGAPTTGIFGPTAVPSLAEAVNAATSNKVTFGPSTAAPSIFGTSTAAPSAPVIFGGATSNAPTTNGLFGATSGAAAPSFTAPAAFNFGEATSAPSFGTNTATSSASFTFGSTATTQPVQFGAELPKQTSTSFNSAFSFGAKDDASTSFSFGASNAAAAPASTTTAAPIFGGSSTTGAPSVGTNFGGDAGNMFGFQPPATNAHGRAIKAPVSRKPGSVRGRR</sequence>
<feature type="region of interest" description="Disordered" evidence="1">
    <location>
        <begin position="1"/>
        <end position="32"/>
    </location>
</feature>